<protein>
    <submittedName>
        <fullName evidence="4">LysM repeat-containing protein</fullName>
    </submittedName>
</protein>
<evidence type="ECO:0000313" key="4">
    <source>
        <dbReference type="EMBL" id="SER28636.1"/>
    </source>
</evidence>
<dbReference type="Proteomes" id="UP000199021">
    <property type="component" value="Unassembled WGS sequence"/>
</dbReference>
<dbReference type="RefSeq" id="WP_090172629.1">
    <property type="nucleotide sequence ID" value="NZ_FOFB01000032.1"/>
</dbReference>
<reference evidence="5" key="1">
    <citation type="submission" date="2016-10" db="EMBL/GenBank/DDBJ databases">
        <authorList>
            <person name="Varghese N."/>
            <person name="Submissions S."/>
        </authorList>
    </citation>
    <scope>NUCLEOTIDE SEQUENCE [LARGE SCALE GENOMIC DNA]</scope>
    <source>
        <strain evidence="5">DSM 24740</strain>
    </source>
</reference>
<feature type="compositionally biased region" description="Low complexity" evidence="1">
    <location>
        <begin position="574"/>
        <end position="594"/>
    </location>
</feature>
<evidence type="ECO:0000259" key="3">
    <source>
        <dbReference type="PROSITE" id="PS51782"/>
    </source>
</evidence>
<dbReference type="PROSITE" id="PS51782">
    <property type="entry name" value="LYSM"/>
    <property type="match status" value="3"/>
</dbReference>
<evidence type="ECO:0000256" key="1">
    <source>
        <dbReference type="SAM" id="MobiDB-lite"/>
    </source>
</evidence>
<feature type="domain" description="LysM" evidence="3">
    <location>
        <begin position="623"/>
        <end position="667"/>
    </location>
</feature>
<dbReference type="AlphaFoldDB" id="A0A1H9MY40"/>
<feature type="compositionally biased region" description="Low complexity" evidence="1">
    <location>
        <begin position="487"/>
        <end position="513"/>
    </location>
</feature>
<dbReference type="OrthoDB" id="2149800at2"/>
<dbReference type="CDD" id="cd00118">
    <property type="entry name" value="LysM"/>
    <property type="match status" value="3"/>
</dbReference>
<dbReference type="SUPFAM" id="SSF54106">
    <property type="entry name" value="LysM domain"/>
    <property type="match status" value="3"/>
</dbReference>
<dbReference type="PANTHER" id="PTHR33734">
    <property type="entry name" value="LYSM DOMAIN-CONTAINING GPI-ANCHORED PROTEIN 2"/>
    <property type="match status" value="1"/>
</dbReference>
<feature type="domain" description="LysM" evidence="3">
    <location>
        <begin position="396"/>
        <end position="440"/>
    </location>
</feature>
<feature type="compositionally biased region" description="Polar residues" evidence="1">
    <location>
        <begin position="564"/>
        <end position="573"/>
    </location>
</feature>
<feature type="domain" description="LysM" evidence="3">
    <location>
        <begin position="291"/>
        <end position="334"/>
    </location>
</feature>
<dbReference type="InterPro" id="IPR018392">
    <property type="entry name" value="LysM"/>
</dbReference>
<feature type="signal peptide" evidence="2">
    <location>
        <begin position="1"/>
        <end position="20"/>
    </location>
</feature>
<dbReference type="InterPro" id="IPR036779">
    <property type="entry name" value="LysM_dom_sf"/>
</dbReference>
<dbReference type="Gene3D" id="3.10.350.10">
    <property type="entry name" value="LysM domain"/>
    <property type="match status" value="3"/>
</dbReference>
<feature type="chain" id="PRO_5011663507" evidence="2">
    <location>
        <begin position="21"/>
        <end position="668"/>
    </location>
</feature>
<dbReference type="InParanoid" id="A0A1H9MY40"/>
<feature type="region of interest" description="Disordered" evidence="1">
    <location>
        <begin position="461"/>
        <end position="594"/>
    </location>
</feature>
<dbReference type="EMBL" id="FOFB01000032">
    <property type="protein sequence ID" value="SER28636.1"/>
    <property type="molecule type" value="Genomic_DNA"/>
</dbReference>
<organism evidence="4 5">
    <name type="scientific">Neolewinella agarilytica</name>
    <dbReference type="NCBI Taxonomy" id="478744"/>
    <lineage>
        <taxon>Bacteria</taxon>
        <taxon>Pseudomonadati</taxon>
        <taxon>Bacteroidota</taxon>
        <taxon>Saprospiria</taxon>
        <taxon>Saprospirales</taxon>
        <taxon>Lewinellaceae</taxon>
        <taxon>Neolewinella</taxon>
    </lineage>
</organism>
<dbReference type="SMART" id="SM00257">
    <property type="entry name" value="LysM"/>
    <property type="match status" value="3"/>
</dbReference>
<evidence type="ECO:0000256" key="2">
    <source>
        <dbReference type="SAM" id="SignalP"/>
    </source>
</evidence>
<accession>A0A1H9MY40</accession>
<proteinExistence type="predicted"/>
<dbReference type="PANTHER" id="PTHR33734:SF22">
    <property type="entry name" value="MEMBRANE-BOUND LYTIC MUREIN TRANSGLYCOSYLASE D"/>
    <property type="match status" value="1"/>
</dbReference>
<name>A0A1H9MY40_9BACT</name>
<evidence type="ECO:0000313" key="5">
    <source>
        <dbReference type="Proteomes" id="UP000199021"/>
    </source>
</evidence>
<dbReference type="STRING" id="478744.SAMN05444359_13244"/>
<sequence>MKFLTSFVAALLVATASLQAEQIFVLFDGSCGDRVLYEQAIATQPRMEYYAYHFPLAGGDRLILETGAEGATVQSYLPQGYVYCNDPRLSLDLADRVNAGVDRVFILLPTANNQYLIQPVVMGAVFQRRGNNFSYNSPLTGFQFDTENGIIGENLAYNNPGAKVYFEGRETSPCKGYFLFRQLKPNSSYPVIDYRISPEIGVFERRLGSDGVSTTGGVILAKQVNGLPVANYLSNVCANANAVASATPAPAAYGTQPVYTPPNIQAPIVRQPESSGYGGQSSSTTPVTNSVVHTVVKGETLYAISRKYGTTPDAIRANNGLTSNDLFPGQQLAVSTTTAQAAVAQNQPTVPVYGGGQVANANTGSAQPTPYGTVAQPQAYGQDQTSRGGQAVYGEDLHTVQPGETVASIALKYGYTSAKFREINDLGANTVPRVGERLKTSDCNCPAPTAAASLAAPAAYGQQAPATPQPYGQTAAPQAYGQQPATPQAYGQPAPQVQQQQTGTPVGTTTPTYRAPQGYQQPATQAPSTQINNNPNFGQVVPDANVPSSSSMGTLESRGPSTAAPATNPSTYGSYPAPQQTTTAPAYAPSTYSTPAATPSAYGTPVGANVNYSAPATAPSNRAFHLVQEGESLYSISRRYGITTDEIRRLNNLKTTDVIVPFQKLYVN</sequence>
<feature type="compositionally biased region" description="Polar residues" evidence="1">
    <location>
        <begin position="518"/>
        <end position="537"/>
    </location>
</feature>
<keyword evidence="5" id="KW-1185">Reference proteome</keyword>
<dbReference type="Pfam" id="PF01476">
    <property type="entry name" value="LysM"/>
    <property type="match status" value="3"/>
</dbReference>
<feature type="compositionally biased region" description="Low complexity" evidence="1">
    <location>
        <begin position="461"/>
        <end position="480"/>
    </location>
</feature>
<keyword evidence="2" id="KW-0732">Signal</keyword>
<gene>
    <name evidence="4" type="ORF">SAMN05444359_13244</name>
</gene>